<dbReference type="WBParaSite" id="PS1159_v2.g13672.t1">
    <property type="protein sequence ID" value="PS1159_v2.g13672.t1"/>
    <property type="gene ID" value="PS1159_v2.g13672"/>
</dbReference>
<accession>A0AC35F466</accession>
<reference evidence="2" key="1">
    <citation type="submission" date="2022-11" db="UniProtKB">
        <authorList>
            <consortium name="WormBaseParasite"/>
        </authorList>
    </citation>
    <scope>IDENTIFICATION</scope>
</reference>
<sequence>MNVSTFSLHIATYENSVEAASKFVDGTKEDLKHVRKDKNINQIFGVLSCFIQNAFEFSRQQENDQPQVPEVEQYKASQRLLNPNQMDRVASNQNPGALIYQQLSDESMVGFL</sequence>
<evidence type="ECO:0000313" key="2">
    <source>
        <dbReference type="WBParaSite" id="PS1159_v2.g13672.t1"/>
    </source>
</evidence>
<evidence type="ECO:0000313" key="1">
    <source>
        <dbReference type="Proteomes" id="UP000887580"/>
    </source>
</evidence>
<name>A0AC35F466_9BILA</name>
<dbReference type="Proteomes" id="UP000887580">
    <property type="component" value="Unplaced"/>
</dbReference>
<protein>
    <submittedName>
        <fullName evidence="2">Uncharacterized protein</fullName>
    </submittedName>
</protein>
<proteinExistence type="predicted"/>
<organism evidence="1 2">
    <name type="scientific">Panagrolaimus sp. PS1159</name>
    <dbReference type="NCBI Taxonomy" id="55785"/>
    <lineage>
        <taxon>Eukaryota</taxon>
        <taxon>Metazoa</taxon>
        <taxon>Ecdysozoa</taxon>
        <taxon>Nematoda</taxon>
        <taxon>Chromadorea</taxon>
        <taxon>Rhabditida</taxon>
        <taxon>Tylenchina</taxon>
        <taxon>Panagrolaimomorpha</taxon>
        <taxon>Panagrolaimoidea</taxon>
        <taxon>Panagrolaimidae</taxon>
        <taxon>Panagrolaimus</taxon>
    </lineage>
</organism>